<protein>
    <recommendedName>
        <fullName evidence="4">CU044_5270 family protein</fullName>
    </recommendedName>
</protein>
<dbReference type="KEGG" id="gry:D7I44_13720"/>
<name>A0A387BPS1_9MICO</name>
<sequence length="387" mass="39530">MRRLRSDVDGPTAEQTDAALARLEQAIAAEAPPRAVSRRHRRGFAWAGVATAAAAVVAVALVVASVGGLGPVAKPGRHHGGTGIVAVPPASAEEVLNRAARLAPRSAPAQPAPGQYLRVETDYARLNTAGPGTYGQRRQGSTASWITHSSNVIFVPADRSGMWVEDDNATAVMISDKTGDDVDAAIAQQQAENPGMYANAVQYFRGGMVPAGASDAGGRPSRLDSPAGSDVDASAVPTDPAALLAFYRQQLSPAGYGNSTDPTLIAADNEFVFDAIVADLQSNLLPAGLRAASFKALALIPGVSLLGTSGTLSTLRLLGIHSDDRLTIDTSTGLVTGRTSFLNEPEGATEAIGAVPAGTPTVATTVTTTVVGALPADLKAGLERSVG</sequence>
<evidence type="ECO:0000256" key="1">
    <source>
        <dbReference type="SAM" id="Phobius"/>
    </source>
</evidence>
<keyword evidence="1" id="KW-1133">Transmembrane helix</keyword>
<accession>A0A387BPS1</accession>
<dbReference type="EMBL" id="CP032624">
    <property type="protein sequence ID" value="AYG04482.1"/>
    <property type="molecule type" value="Genomic_DNA"/>
</dbReference>
<feature type="transmembrane region" description="Helical" evidence="1">
    <location>
        <begin position="44"/>
        <end position="69"/>
    </location>
</feature>
<keyword evidence="1" id="KW-0812">Transmembrane</keyword>
<keyword evidence="1" id="KW-0472">Membrane</keyword>
<proteinExistence type="predicted"/>
<dbReference type="AlphaFoldDB" id="A0A387BPS1"/>
<evidence type="ECO:0000313" key="3">
    <source>
        <dbReference type="Proteomes" id="UP000275069"/>
    </source>
</evidence>
<dbReference type="Proteomes" id="UP000275069">
    <property type="component" value="Chromosome"/>
</dbReference>
<evidence type="ECO:0008006" key="4">
    <source>
        <dbReference type="Google" id="ProtNLM"/>
    </source>
</evidence>
<gene>
    <name evidence="2" type="ORF">D7I44_13720</name>
</gene>
<dbReference type="OrthoDB" id="3387554at2"/>
<keyword evidence="3" id="KW-1185">Reference proteome</keyword>
<evidence type="ECO:0000313" key="2">
    <source>
        <dbReference type="EMBL" id="AYG04482.1"/>
    </source>
</evidence>
<organism evidence="2 3">
    <name type="scientific">Gryllotalpicola protaetiae</name>
    <dbReference type="NCBI Taxonomy" id="2419771"/>
    <lineage>
        <taxon>Bacteria</taxon>
        <taxon>Bacillati</taxon>
        <taxon>Actinomycetota</taxon>
        <taxon>Actinomycetes</taxon>
        <taxon>Micrococcales</taxon>
        <taxon>Microbacteriaceae</taxon>
        <taxon>Gryllotalpicola</taxon>
    </lineage>
</organism>
<reference evidence="2 3" key="1">
    <citation type="submission" date="2018-09" db="EMBL/GenBank/DDBJ databases">
        <title>Genome sequencing of strain 2DFW10M-5.</title>
        <authorList>
            <person name="Heo J."/>
            <person name="Kim S.-J."/>
            <person name="Kwon S.-W."/>
        </authorList>
    </citation>
    <scope>NUCLEOTIDE SEQUENCE [LARGE SCALE GENOMIC DNA]</scope>
    <source>
        <strain evidence="2 3">2DFW10M-5</strain>
    </source>
</reference>